<dbReference type="eggNOG" id="ENOG502RI76">
    <property type="taxonomic scope" value="Eukaryota"/>
</dbReference>
<dbReference type="InParanoid" id="F0ZIF8"/>
<dbReference type="EMBL" id="GL871032">
    <property type="protein sequence ID" value="EGC36251.1"/>
    <property type="molecule type" value="Genomic_DNA"/>
</dbReference>
<dbReference type="KEGG" id="dpp:DICPUDRAFT_78063"/>
<reference evidence="2" key="1">
    <citation type="journal article" date="2011" name="Genome Biol.">
        <title>Comparative genomics of the social amoebae Dictyostelium discoideum and Dictyostelium purpureum.</title>
        <authorList>
            <consortium name="US DOE Joint Genome Institute (JGI-PGF)"/>
            <person name="Sucgang R."/>
            <person name="Kuo A."/>
            <person name="Tian X."/>
            <person name="Salerno W."/>
            <person name="Parikh A."/>
            <person name="Feasley C.L."/>
            <person name="Dalin E."/>
            <person name="Tu H."/>
            <person name="Huang E."/>
            <person name="Barry K."/>
            <person name="Lindquist E."/>
            <person name="Shapiro H."/>
            <person name="Bruce D."/>
            <person name="Schmutz J."/>
            <person name="Salamov A."/>
            <person name="Fey P."/>
            <person name="Gaudet P."/>
            <person name="Anjard C."/>
            <person name="Babu M.M."/>
            <person name="Basu S."/>
            <person name="Bushmanova Y."/>
            <person name="van der Wel H."/>
            <person name="Katoh-Kurasawa M."/>
            <person name="Dinh C."/>
            <person name="Coutinho P.M."/>
            <person name="Saito T."/>
            <person name="Elias M."/>
            <person name="Schaap P."/>
            <person name="Kay R.R."/>
            <person name="Henrissat B."/>
            <person name="Eichinger L."/>
            <person name="Rivero F."/>
            <person name="Putnam N.H."/>
            <person name="West C.M."/>
            <person name="Loomis W.F."/>
            <person name="Chisholm R.L."/>
            <person name="Shaulsky G."/>
            <person name="Strassmann J.E."/>
            <person name="Queller D.C."/>
            <person name="Kuspa A."/>
            <person name="Grigoriev I.V."/>
        </authorList>
    </citation>
    <scope>NUCLEOTIDE SEQUENCE [LARGE SCALE GENOMIC DNA]</scope>
    <source>
        <strain evidence="2">QSDP1</strain>
    </source>
</reference>
<dbReference type="RefSeq" id="XP_003287197.1">
    <property type="nucleotide sequence ID" value="XM_003287149.1"/>
</dbReference>
<organism evidence="1 2">
    <name type="scientific">Dictyostelium purpureum</name>
    <name type="common">Slime mold</name>
    <dbReference type="NCBI Taxonomy" id="5786"/>
    <lineage>
        <taxon>Eukaryota</taxon>
        <taxon>Amoebozoa</taxon>
        <taxon>Evosea</taxon>
        <taxon>Eumycetozoa</taxon>
        <taxon>Dictyostelia</taxon>
        <taxon>Dictyosteliales</taxon>
        <taxon>Dictyosteliaceae</taxon>
        <taxon>Dictyostelium</taxon>
    </lineage>
</organism>
<name>F0ZIF8_DICPU</name>
<evidence type="ECO:0000313" key="2">
    <source>
        <dbReference type="Proteomes" id="UP000001064"/>
    </source>
</evidence>
<protein>
    <submittedName>
        <fullName evidence="1">Uncharacterized protein</fullName>
    </submittedName>
</protein>
<dbReference type="VEuPathDB" id="AmoebaDB:DICPUDRAFT_78063"/>
<sequence>MLKNLIYNKPFINFSKNIIIKPNISNYYNKFFSTVSTTSALSTETDDLQEIKRSRLTKLIKPKIKKFCEDFYFKNNIPVDDKAIETLENTYYVSKDHLKNYIEHLANRYHRKSYLYKKDTLLENLTNYSSIRENANRYTEIPMEKQRKIVKDILFSFFRSDNLDYFYDLRYTDFLQDPDGKLLLGYYSGSMVRIAYGVFPENEWIPNLFRRNIIGIEEDYNFKAELEWYARRNNIHTAEDWACVDVLDLEKKCKLGFKNKNKTIKLILDCFPELNIRVFLIKGFNTPIFKYYDNEKLYQQYATYLIEKTGFTYMEQFYFMTNGQISRLNGQAFLLHSKKSRKELFKRLYPNFQWEDKYFDLTKYLGIKNKKDKEKRVAYRNKIEKLDEMISKFKLD</sequence>
<evidence type="ECO:0000313" key="1">
    <source>
        <dbReference type="EMBL" id="EGC36251.1"/>
    </source>
</evidence>
<dbReference type="Proteomes" id="UP000001064">
    <property type="component" value="Unassembled WGS sequence"/>
</dbReference>
<dbReference type="GeneID" id="10501018"/>
<dbReference type="OMA" id="PENEWIP"/>
<dbReference type="AlphaFoldDB" id="F0ZIF8"/>
<proteinExistence type="predicted"/>
<dbReference type="FunCoup" id="F0ZIF8">
    <property type="interactions" value="229"/>
</dbReference>
<accession>F0ZIF8</accession>
<keyword evidence="2" id="KW-1185">Reference proteome</keyword>
<gene>
    <name evidence="1" type="ORF">DICPUDRAFT_78063</name>
</gene>